<dbReference type="SMART" id="SM00460">
    <property type="entry name" value="TGc"/>
    <property type="match status" value="1"/>
</dbReference>
<dbReference type="Pfam" id="PF01841">
    <property type="entry name" value="Transglut_core"/>
    <property type="match status" value="1"/>
</dbReference>
<evidence type="ECO:0000313" key="5">
    <source>
        <dbReference type="Proteomes" id="UP000029033"/>
    </source>
</evidence>
<dbReference type="EMBL" id="JGZO01000006">
    <property type="protein sequence ID" value="KFI94633.1"/>
    <property type="molecule type" value="Genomic_DNA"/>
</dbReference>
<protein>
    <submittedName>
        <fullName evidence="4">Transglutaminase</fullName>
    </submittedName>
</protein>
<feature type="domain" description="Transglutaminase-like" evidence="3">
    <location>
        <begin position="502"/>
        <end position="585"/>
    </location>
</feature>
<dbReference type="OrthoDB" id="3651060at2"/>
<evidence type="ECO:0000256" key="2">
    <source>
        <dbReference type="SAM" id="Phobius"/>
    </source>
</evidence>
<feature type="transmembrane region" description="Helical" evidence="2">
    <location>
        <begin position="63"/>
        <end position="84"/>
    </location>
</feature>
<feature type="transmembrane region" description="Helical" evidence="2">
    <location>
        <begin position="235"/>
        <end position="255"/>
    </location>
</feature>
<dbReference type="Proteomes" id="UP000029033">
    <property type="component" value="Unassembled WGS sequence"/>
</dbReference>
<keyword evidence="2" id="KW-0812">Transmembrane</keyword>
<dbReference type="STRING" id="158787.BSCA_0680"/>
<feature type="transmembrane region" description="Helical" evidence="2">
    <location>
        <begin position="182"/>
        <end position="201"/>
    </location>
</feature>
<dbReference type="PANTHER" id="PTHR42736:SF1">
    <property type="entry name" value="PROTEIN-GLUTAMINE GAMMA-GLUTAMYLTRANSFERASE"/>
    <property type="match status" value="1"/>
</dbReference>
<evidence type="ECO:0000313" key="4">
    <source>
        <dbReference type="EMBL" id="KFI94633.1"/>
    </source>
</evidence>
<feature type="transmembrane region" description="Helical" evidence="2">
    <location>
        <begin position="96"/>
        <end position="121"/>
    </location>
</feature>
<feature type="region of interest" description="Disordered" evidence="1">
    <location>
        <begin position="1"/>
        <end position="30"/>
    </location>
</feature>
<sequence length="817" mass="87228">MNGSWTRSARSAVEVTRGTSAGHATHRAAKRRRPLHDAAIGAMVVCSLVLMAAANLIDVYGSPVAWGTACIPATLLGALTACAGRNGARPHTVPRIAILLVGQFAIGPVIAFHGSAVAHVLPSPDTLRQGWYGTFGAFPYLVAVAPPIGTGHGSLMAAWTLCLWTSYAACALAAAPRRRANALCALPLAVLASACALLGTASGFRRTTAGITGAFVLVIWLSWRWRLVRPAPHASAVIAAVVAIVLAAGSCMALTPHRLTIRDRYEPPISLNDIASPLSGMRSYVRYHKDDVLLTATGLPAGTPVRMAVMDRFDGTVWNLSDRAETDGSADYRPVGESIPTTARGEPFTARFRLAASAAGHWLPLAGTATGVTFDGDARKRGTLENELYYNTGTASAILTAPVAEDISYTETGVIERRPDDARIGRAAADHIAQPRAQDVPDTVARMALAVAGGDEDDAAGGRAAQSLSAMLREHGWFSHGLAGEYPSPPGHGSYRVDMLLSGPVMVGDSEQYASAMALMAREIGLPSRVVLGFLPKDEHGGISRRRTVLDAEGTAITEFRGGDIEAWVEIKLEGCGWVMFRPTPSETDMPDPDQSPAPPDPQPLVRQPPVPLDDPLHDRDRPYGQAKVAGQDADTRAANPMWTRLGRIAGGVARYGSPVWACACVCAAILAAKACIMARWRRRGDPRRRIVSGWRSVEALALQGGLAVTGTRRNQAGAIAAGFGITASFMAGLARTADYAAFAGRPLSDARANAYWDDVRRLHRMILSSQPPLRRWRTRLSLRGIWRPPQAASSGLRRARGRRRISQRPPRMREPP</sequence>
<keyword evidence="2" id="KW-1133">Transmembrane helix</keyword>
<evidence type="ECO:0000259" key="3">
    <source>
        <dbReference type="SMART" id="SM00460"/>
    </source>
</evidence>
<organism evidence="4 5">
    <name type="scientific">Bifidobacterium scardovii</name>
    <dbReference type="NCBI Taxonomy" id="158787"/>
    <lineage>
        <taxon>Bacteria</taxon>
        <taxon>Bacillati</taxon>
        <taxon>Actinomycetota</taxon>
        <taxon>Actinomycetes</taxon>
        <taxon>Bifidobacteriales</taxon>
        <taxon>Bifidobacteriaceae</taxon>
        <taxon>Bifidobacterium</taxon>
    </lineage>
</organism>
<dbReference type="InterPro" id="IPR021878">
    <property type="entry name" value="TgpA_N"/>
</dbReference>
<feature type="transmembrane region" description="Helical" evidence="2">
    <location>
        <begin position="207"/>
        <end position="223"/>
    </location>
</feature>
<dbReference type="eggNOG" id="COG1305">
    <property type="taxonomic scope" value="Bacteria"/>
</dbReference>
<dbReference type="PANTHER" id="PTHR42736">
    <property type="entry name" value="PROTEIN-GLUTAMINE GAMMA-GLUTAMYLTRANSFERASE"/>
    <property type="match status" value="1"/>
</dbReference>
<feature type="compositionally biased region" description="Pro residues" evidence="1">
    <location>
        <begin position="594"/>
        <end position="613"/>
    </location>
</feature>
<gene>
    <name evidence="4" type="ORF">BSCA_0680</name>
</gene>
<feature type="region of interest" description="Disordered" evidence="1">
    <location>
        <begin position="792"/>
        <end position="817"/>
    </location>
</feature>
<dbReference type="InterPro" id="IPR038765">
    <property type="entry name" value="Papain-like_cys_pep_sf"/>
</dbReference>
<keyword evidence="2" id="KW-0472">Membrane</keyword>
<dbReference type="InterPro" id="IPR052901">
    <property type="entry name" value="Bact_TGase-like"/>
</dbReference>
<proteinExistence type="predicted"/>
<feature type="transmembrane region" description="Helical" evidence="2">
    <location>
        <begin position="156"/>
        <end position="175"/>
    </location>
</feature>
<feature type="compositionally biased region" description="Basic residues" evidence="1">
    <location>
        <begin position="798"/>
        <end position="807"/>
    </location>
</feature>
<name>A0A087DGI3_9BIFI</name>
<accession>A0A087DGI3</accession>
<feature type="region of interest" description="Disordered" evidence="1">
    <location>
        <begin position="582"/>
        <end position="636"/>
    </location>
</feature>
<dbReference type="InterPro" id="IPR002931">
    <property type="entry name" value="Transglutaminase-like"/>
</dbReference>
<dbReference type="AlphaFoldDB" id="A0A087DGI3"/>
<keyword evidence="5" id="KW-1185">Reference proteome</keyword>
<feature type="transmembrane region" description="Helical" evidence="2">
    <location>
        <begin position="38"/>
        <end position="57"/>
    </location>
</feature>
<dbReference type="GeneID" id="85166504"/>
<evidence type="ECO:0000256" key="1">
    <source>
        <dbReference type="SAM" id="MobiDB-lite"/>
    </source>
</evidence>
<comment type="caution">
    <text evidence="4">The sequence shown here is derived from an EMBL/GenBank/DDBJ whole genome shotgun (WGS) entry which is preliminary data.</text>
</comment>
<dbReference type="SUPFAM" id="SSF54001">
    <property type="entry name" value="Cysteine proteinases"/>
    <property type="match status" value="1"/>
</dbReference>
<dbReference type="RefSeq" id="WP_046726231.1">
    <property type="nucleotide sequence ID" value="NZ_CAUPKV010000005.1"/>
</dbReference>
<reference evidence="4 5" key="1">
    <citation type="submission" date="2014-03" db="EMBL/GenBank/DDBJ databases">
        <title>Genomics of Bifidobacteria.</title>
        <authorList>
            <person name="Ventura M."/>
            <person name="Milani C."/>
            <person name="Lugli G.A."/>
        </authorList>
    </citation>
    <scope>NUCLEOTIDE SEQUENCE [LARGE SCALE GENOMIC DNA]</scope>
    <source>
        <strain evidence="4 5">LMG 21589</strain>
    </source>
</reference>
<dbReference type="Pfam" id="PF11992">
    <property type="entry name" value="TgpA_N"/>
    <property type="match status" value="1"/>
</dbReference>
<dbReference type="Gene3D" id="3.10.620.30">
    <property type="match status" value="1"/>
</dbReference>